<reference evidence="9 10" key="1">
    <citation type="submission" date="2020-08" db="EMBL/GenBank/DDBJ databases">
        <authorList>
            <person name="Hejnol A."/>
        </authorList>
    </citation>
    <scope>NUCLEOTIDE SEQUENCE [LARGE SCALE GENOMIC DNA]</scope>
</reference>
<dbReference type="GO" id="GO:0051661">
    <property type="term" value="P:maintenance of centrosome location"/>
    <property type="evidence" value="ECO:0007669"/>
    <property type="project" value="TreeGrafter"/>
</dbReference>
<evidence type="ECO:0000256" key="6">
    <source>
        <dbReference type="ARBA" id="ARBA00023212"/>
    </source>
</evidence>
<dbReference type="PANTHER" id="PTHR16052:SF0">
    <property type="entry name" value="TBCC DOMAIN-CONTAINING PROTEIN 1"/>
    <property type="match status" value="1"/>
</dbReference>
<dbReference type="InterPro" id="IPR039589">
    <property type="entry name" value="TBCC1"/>
</dbReference>
<dbReference type="OrthoDB" id="427777at2759"/>
<dbReference type="SMART" id="SM00673">
    <property type="entry name" value="CARP"/>
    <property type="match status" value="2"/>
</dbReference>
<dbReference type="Gene3D" id="2.160.20.70">
    <property type="match status" value="1"/>
</dbReference>
<name>A0A7I8VLT4_9ANNE</name>
<sequence>MAMNTAPDVTLWVKAEPFTYASIPVAPHPRLSSSNIKRILTYAKTKGPEGFPSLSYTVWRHIAVNKMQLTEDLAWMYFKIYDLFMQRTSEEKLSIDKLLTNCRAVSERTSQKEMFFVHTYTFVLFLYIQQMHKISLRNSFNASTEAWPTRPRSPPDSTRSSSQSSKALDEQSHFLFVQQHLNDILELLVEPDSVGANINDKRLSVEAVKSLSYIFMGSLKRDNISSPFHTIALYPQIQGISGYSKLTQSFSLRNLQFWISKSLAIGPYSISSLLNNGRLLNWIIPKQTEKNDKLKGRIMTNANIVPDNQMEGNKAILITHVNGKTIARSSTTLEHSTVKIHRCNQSQFYLLSPLRSSTIVKCRNSTIVLGVVDTVVHVDKCERIKLIVACRNIMVSSSSNCTIHLMTTTRPLILSSNENICLAPYHTYYATLERHLLQTGLHPNQKMWNQPLCVGPDHDPERQPVWNVLIPRDLNHFKIPFIFENVQEPITSALPCPLPTEYAKAYEEMQSSITSWKRKVRDMGLENAERREYQDFVQQSFQLWLSERGLQTQLDQLSVNE</sequence>
<feature type="compositionally biased region" description="Low complexity" evidence="7">
    <location>
        <begin position="155"/>
        <end position="164"/>
    </location>
</feature>
<evidence type="ECO:0000256" key="1">
    <source>
        <dbReference type="ARBA" id="ARBA00004300"/>
    </source>
</evidence>
<dbReference type="InterPro" id="IPR016098">
    <property type="entry name" value="CAP/MinC_C"/>
</dbReference>
<comment type="subcellular location">
    <subcellularLocation>
        <location evidence="1">Cytoplasm</location>
        <location evidence="1">Cytoskeleton</location>
        <location evidence="1">Microtubule organizing center</location>
        <location evidence="1">Centrosome</location>
    </subcellularLocation>
    <subcellularLocation>
        <location evidence="2">Cytoplasm</location>
        <location evidence="2">Cytoskeleton</location>
        <location evidence="2">Spindle pole</location>
    </subcellularLocation>
</comment>
<feature type="domain" description="C-CAP/cofactor C-like" evidence="8">
    <location>
        <begin position="306"/>
        <end position="441"/>
    </location>
</feature>
<evidence type="ECO:0000313" key="9">
    <source>
        <dbReference type="EMBL" id="CAD5116286.1"/>
    </source>
</evidence>
<keyword evidence="10" id="KW-1185">Reference proteome</keyword>
<keyword evidence="6" id="KW-0206">Cytoskeleton</keyword>
<dbReference type="Proteomes" id="UP000549394">
    <property type="component" value="Unassembled WGS sequence"/>
</dbReference>
<organism evidence="9 10">
    <name type="scientific">Dimorphilus gyrociliatus</name>
    <dbReference type="NCBI Taxonomy" id="2664684"/>
    <lineage>
        <taxon>Eukaryota</taxon>
        <taxon>Metazoa</taxon>
        <taxon>Spiralia</taxon>
        <taxon>Lophotrochozoa</taxon>
        <taxon>Annelida</taxon>
        <taxon>Polychaeta</taxon>
        <taxon>Polychaeta incertae sedis</taxon>
        <taxon>Dinophilidae</taxon>
        <taxon>Dimorphilus</taxon>
    </lineage>
</organism>
<proteinExistence type="inferred from homology"/>
<dbReference type="Pfam" id="PF07986">
    <property type="entry name" value="TBCC"/>
    <property type="match status" value="1"/>
</dbReference>
<comment type="caution">
    <text evidence="9">The sequence shown here is derived from an EMBL/GenBank/DDBJ whole genome shotgun (WGS) entry which is preliminary data.</text>
</comment>
<evidence type="ECO:0000256" key="4">
    <source>
        <dbReference type="ARBA" id="ARBA00017559"/>
    </source>
</evidence>
<evidence type="ECO:0000259" key="8">
    <source>
        <dbReference type="PROSITE" id="PS51329"/>
    </source>
</evidence>
<evidence type="ECO:0000256" key="3">
    <source>
        <dbReference type="ARBA" id="ARBA00008848"/>
    </source>
</evidence>
<dbReference type="InterPro" id="IPR017901">
    <property type="entry name" value="C-CAP_CF_C-like"/>
</dbReference>
<evidence type="ECO:0000313" key="10">
    <source>
        <dbReference type="Proteomes" id="UP000549394"/>
    </source>
</evidence>
<feature type="region of interest" description="Disordered" evidence="7">
    <location>
        <begin position="144"/>
        <end position="164"/>
    </location>
</feature>
<dbReference type="EMBL" id="CAJFCJ010000006">
    <property type="protein sequence ID" value="CAD5116286.1"/>
    <property type="molecule type" value="Genomic_DNA"/>
</dbReference>
<evidence type="ECO:0000256" key="7">
    <source>
        <dbReference type="SAM" id="MobiDB-lite"/>
    </source>
</evidence>
<keyword evidence="5" id="KW-0963">Cytoplasm</keyword>
<gene>
    <name evidence="9" type="ORF">DGYR_LOCUS4923</name>
</gene>
<dbReference type="InterPro" id="IPR036223">
    <property type="entry name" value="CAP_C_sf"/>
</dbReference>
<protein>
    <recommendedName>
        <fullName evidence="4">TBCC domain-containing protein 1</fullName>
    </recommendedName>
</protein>
<dbReference type="AlphaFoldDB" id="A0A7I8VLT4"/>
<dbReference type="PANTHER" id="PTHR16052">
    <property type="entry name" value="TBCC DOMAIN-CONTAINING PROTEIN 1"/>
    <property type="match status" value="1"/>
</dbReference>
<dbReference type="PROSITE" id="PS51329">
    <property type="entry name" value="C_CAP_COFACTOR_C"/>
    <property type="match status" value="1"/>
</dbReference>
<dbReference type="GO" id="GO:0031616">
    <property type="term" value="C:spindle pole centrosome"/>
    <property type="evidence" value="ECO:0007669"/>
    <property type="project" value="TreeGrafter"/>
</dbReference>
<accession>A0A7I8VLT4</accession>
<dbReference type="InterPro" id="IPR006599">
    <property type="entry name" value="CARP_motif"/>
</dbReference>
<comment type="similarity">
    <text evidence="3">Belongs to the TBCC family.</text>
</comment>
<evidence type="ECO:0000256" key="5">
    <source>
        <dbReference type="ARBA" id="ARBA00022490"/>
    </source>
</evidence>
<dbReference type="SUPFAM" id="SSF69340">
    <property type="entry name" value="C-terminal domain of adenylylcyclase associated protein"/>
    <property type="match status" value="1"/>
</dbReference>
<dbReference type="GO" id="GO:0051684">
    <property type="term" value="P:maintenance of Golgi location"/>
    <property type="evidence" value="ECO:0007669"/>
    <property type="project" value="TreeGrafter"/>
</dbReference>
<evidence type="ECO:0000256" key="2">
    <source>
        <dbReference type="ARBA" id="ARBA00004647"/>
    </source>
</evidence>
<dbReference type="InterPro" id="IPR012945">
    <property type="entry name" value="Tubulin-bd_cofactor_C_dom"/>
</dbReference>